<name>A0A7W9T5S6_9BACT</name>
<dbReference type="Pfam" id="PF00149">
    <property type="entry name" value="Metallophos"/>
    <property type="match status" value="1"/>
</dbReference>
<organism evidence="2 3">
    <name type="scientific">Hymenobacter luteus</name>
    <dbReference type="NCBI Taxonomy" id="1411122"/>
    <lineage>
        <taxon>Bacteria</taxon>
        <taxon>Pseudomonadati</taxon>
        <taxon>Bacteroidota</taxon>
        <taxon>Cytophagia</taxon>
        <taxon>Cytophagales</taxon>
        <taxon>Hymenobacteraceae</taxon>
        <taxon>Hymenobacter</taxon>
    </lineage>
</organism>
<dbReference type="Proteomes" id="UP000532746">
    <property type="component" value="Unassembled WGS sequence"/>
</dbReference>
<evidence type="ECO:0000259" key="1">
    <source>
        <dbReference type="Pfam" id="PF00149"/>
    </source>
</evidence>
<keyword evidence="3" id="KW-1185">Reference proteome</keyword>
<feature type="domain" description="Calcineurin-like phosphoesterase" evidence="1">
    <location>
        <begin position="81"/>
        <end position="253"/>
    </location>
</feature>
<dbReference type="AlphaFoldDB" id="A0A7W9T5S6"/>
<dbReference type="InterPro" id="IPR051918">
    <property type="entry name" value="STPP_CPPED1"/>
</dbReference>
<dbReference type="Gene3D" id="3.60.21.10">
    <property type="match status" value="1"/>
</dbReference>
<accession>A0A7W9T5S6</accession>
<comment type="caution">
    <text evidence="2">The sequence shown here is derived from an EMBL/GenBank/DDBJ whole genome shotgun (WGS) entry which is preliminary data.</text>
</comment>
<proteinExistence type="predicted"/>
<dbReference type="InterPro" id="IPR029052">
    <property type="entry name" value="Metallo-depent_PP-like"/>
</dbReference>
<dbReference type="RefSeq" id="WP_246399134.1">
    <property type="nucleotide sequence ID" value="NZ_JACHGG010000011.1"/>
</dbReference>
<reference evidence="2 3" key="1">
    <citation type="submission" date="2020-08" db="EMBL/GenBank/DDBJ databases">
        <title>Genomic Encyclopedia of Type Strains, Phase IV (KMG-IV): sequencing the most valuable type-strain genomes for metagenomic binning, comparative biology and taxonomic classification.</title>
        <authorList>
            <person name="Goeker M."/>
        </authorList>
    </citation>
    <scope>NUCLEOTIDE SEQUENCE [LARGE SCALE GENOMIC DNA]</scope>
    <source>
        <strain evidence="2 3">DSM 26718</strain>
    </source>
</reference>
<evidence type="ECO:0000313" key="3">
    <source>
        <dbReference type="Proteomes" id="UP000532746"/>
    </source>
</evidence>
<evidence type="ECO:0000313" key="2">
    <source>
        <dbReference type="EMBL" id="MBB6061364.1"/>
    </source>
</evidence>
<gene>
    <name evidence="2" type="ORF">HNQ93_004243</name>
</gene>
<dbReference type="InterPro" id="IPR004843">
    <property type="entry name" value="Calcineurin-like_PHP"/>
</dbReference>
<dbReference type="EMBL" id="JACHGG010000011">
    <property type="protein sequence ID" value="MBB6061364.1"/>
    <property type="molecule type" value="Genomic_DNA"/>
</dbReference>
<dbReference type="GO" id="GO:0016787">
    <property type="term" value="F:hydrolase activity"/>
    <property type="evidence" value="ECO:0007669"/>
    <property type="project" value="InterPro"/>
</dbReference>
<sequence length="295" mass="33527">MLFSLLGRQWRPRLLDRSAWAVVAWVLTMADLLPITWLLSGCDLLELSPNETRTPVAYRDLTRKNLEALQRRANPLAGDTLRFVFIGDSQRFYKEAEAFTQSVNQLQGVSFVAVAGDISDFGLVREMRWVHERLRRLKVPYLTVIGNHDVVANGREAYQQVYGPLNYSFEYGHTRFVFVDTNGREYGFKGRVPDVAWVRQALANPGPGISRQVVMSHVPPNDADFDPHLVSPYVEALQRAPRLAFGLNGHRHDFGVTAPFGPALPFINSYAFEKRRYLVLTLWGPQGFQIDSVSY</sequence>
<dbReference type="PANTHER" id="PTHR43143">
    <property type="entry name" value="METALLOPHOSPHOESTERASE, CALCINEURIN SUPERFAMILY"/>
    <property type="match status" value="1"/>
</dbReference>
<protein>
    <recommendedName>
        <fullName evidence="1">Calcineurin-like phosphoesterase domain-containing protein</fullName>
    </recommendedName>
</protein>
<dbReference type="SUPFAM" id="SSF56300">
    <property type="entry name" value="Metallo-dependent phosphatases"/>
    <property type="match status" value="1"/>
</dbReference>
<dbReference type="PANTHER" id="PTHR43143:SF1">
    <property type="entry name" value="SERINE_THREONINE-PROTEIN PHOSPHATASE CPPED1"/>
    <property type="match status" value="1"/>
</dbReference>